<feature type="compositionally biased region" description="Polar residues" evidence="1">
    <location>
        <begin position="360"/>
        <end position="372"/>
    </location>
</feature>
<feature type="region of interest" description="Disordered" evidence="1">
    <location>
        <begin position="52"/>
        <end position="144"/>
    </location>
</feature>
<feature type="compositionally biased region" description="Basic and acidic residues" evidence="1">
    <location>
        <begin position="224"/>
        <end position="233"/>
    </location>
</feature>
<feature type="compositionally biased region" description="Polar residues" evidence="1">
    <location>
        <begin position="1089"/>
        <end position="1106"/>
    </location>
</feature>
<feature type="compositionally biased region" description="Polar residues" evidence="1">
    <location>
        <begin position="1264"/>
        <end position="1274"/>
    </location>
</feature>
<feature type="region of interest" description="Disordered" evidence="1">
    <location>
        <begin position="352"/>
        <end position="372"/>
    </location>
</feature>
<feature type="compositionally biased region" description="Basic and acidic residues" evidence="1">
    <location>
        <begin position="288"/>
        <end position="299"/>
    </location>
</feature>
<feature type="compositionally biased region" description="Basic residues" evidence="1">
    <location>
        <begin position="69"/>
        <end position="87"/>
    </location>
</feature>
<feature type="region of interest" description="Disordered" evidence="1">
    <location>
        <begin position="925"/>
        <end position="965"/>
    </location>
</feature>
<feature type="compositionally biased region" description="Basic and acidic residues" evidence="1">
    <location>
        <begin position="115"/>
        <end position="126"/>
    </location>
</feature>
<feature type="compositionally biased region" description="Polar residues" evidence="1">
    <location>
        <begin position="638"/>
        <end position="647"/>
    </location>
</feature>
<dbReference type="Proteomes" id="UP001497382">
    <property type="component" value="Unassembled WGS sequence"/>
</dbReference>
<feature type="compositionally biased region" description="Polar residues" evidence="1">
    <location>
        <begin position="488"/>
        <end position="500"/>
    </location>
</feature>
<feature type="region of interest" description="Disordered" evidence="1">
    <location>
        <begin position="872"/>
        <end position="891"/>
    </location>
</feature>
<feature type="region of interest" description="Disordered" evidence="1">
    <location>
        <begin position="1799"/>
        <end position="1830"/>
    </location>
</feature>
<feature type="compositionally biased region" description="Polar residues" evidence="1">
    <location>
        <begin position="455"/>
        <end position="469"/>
    </location>
</feature>
<feature type="compositionally biased region" description="Basic and acidic residues" evidence="1">
    <location>
        <begin position="204"/>
        <end position="215"/>
    </location>
</feature>
<feature type="compositionally biased region" description="Polar residues" evidence="1">
    <location>
        <begin position="97"/>
        <end position="114"/>
    </location>
</feature>
<sequence>MRSMKSYSRPGKKSKTYSKSIVSIKLSDVQHLEKLGIRKCFVELKRLKPDDYGLSKISSSSPNIEKKPIAKNKLKNPNKKPRDRSKRIHLESEIIKNGTQTLHYETLENPTDHMQLQERKGQEQAKESNPTEADLAKKRKTGSFFNLDTETQNLDFESSEVRVTDHEVSKEIKLIDRGKKRKNKSGNFSNTSKETLNSATVLESHQEEQKIDQKQTRRKKKNRTSIESKREGQNLDFECSETVLSSLGQTEKSNLTEIELSKKNNTESSSTSNRETQNFDSENAEEMLAGHEKPDEKSQVETQKGKRKKNKSSDSNSGTHNLDSECSETQSLDFESSDVKLTDRKEIKLIDRGKRRNNRSGHSSDTSKETLNTVSECSETILEIHEEKKVSQKQTRKKKKNRTSFDSKREVQNLDFECSETVLESTVSSPCQLGESSLAETDLSKKNKTEISCSSYSKTQNFHSENSDGTFADEGSQVETNKRKWKTNRSSSDSNSETCNLDSECSESVLASHKGADENSNIQIGRQKKNRSVSNSSRETQNFDSESLETVLSKRHLCSEEMLPKPEHLKNSSKTKTRSRLKKCNTSSSDSNRETWNSDSEATETILINSEQTDDSSLRETELPRKSRSRRASNSNSETLNFNSGCSKTVPAGHKQTETVKAALLRKNRIRSSSTSSCGSQNVSSECSETVLPSCKQAEESNLTEIHLLRKAITRNSCIEGEMLESECKEILDHHEQPEEVRQAAAKRKKNIISSKLKKGILDLDPEPSESAPISHQKAGKINHVQTRSRKRNRSPSDSSRETQTVDSVCPETIIVNHEQGVENSLIEIDLLKNRSPSCASRGTENSFSECLEAIFTNDEQIGEICLTSSTVGRRNRSGSYSNSSEGTQSLNSEYSENILASSEQAERKNIISYKSKKRILNLDPESSESAPIRHQKAEKINHVQTRSRKRNRSPSDSSRETQNVDSVFSETIIVNHEQGVESSLIEIDLIENTVPSGLSRRTENSGSGCSEAILTSAEQIGEICLTSTTVGRRNRTGSSSNSSQGTQSLNSEYSETMLARSEQTEVSSLTETDLSNKKRSRSSDSSKEIQNLDSEFSGEPDSSTHVQSAILMSQVNLPVIKRVRNSSNPSNCLPQVQSSHFEEKDDEQLSQALKEKKKHINYAPVQKTNKKKSIFPTPRITRNSSNLNRNKNFHSALSKKHTGHRQTQKIKPIHQSNLLAKKRFQNNAQISHLEYSEEHLEPEQTQDFFLDSHLSTKKKAKKSLNNSFQNSDSESSEKHNEILQTQEFSLDSNLSSKTESRSPFSSSSMVQPSDFPEKQNEHMQTNDSNQPEEDLCVKKSNSVSDLDNKIVESVLEFSKQNGIEDNIEEQEKPENLIGSDSLAQEKIKTFYSSNEKISTLNSENNYVKNYPAENAKQAFSVANFSLNSKCENSASEHLEKENFENELERNIYHTHLEDVVQQSISQNTARTSLCASNQTNLLDSEILKSTDIEKDIEVQRDLLEKQGECFTENNVSVQNTVAQETCVDYENSEFGFSLVDGADKEMENLEKPVETLGNLPNYETHVQSRSRAADSNIQYSELNVDENNFEKQDHDIESPITSEEESDFSDAALLKKYGIKECSVVLTRAKPFIIHYGRPFLKEVAQVEYRSNRKTKHPNLDGLFRRIRLSQFSSLSKETFKREIKNRLQRLHLRDEFISKRLELINSDEAQLIEYKENYKRKIFYDKSNNGFVIVNENLIQEKRKALRNELFSYPLVLIERNEEAEFLVRKYMKRMNIELNRIGKEEVLDYNDYRETNQYSEGDESGNESDQSDNEETNLNADHNDDYVLQSYTRRPKDSLKEGKELQDSNLDCKESHIDRQKPFIDMQPDLETGMMQNYEDATNCVNSKSCESLQNQNLSDLNSTLESDHHFNLALHSDRSKEGIKESPWPQVLLRPVKRTTENDQAKSPSPALSEVDFIPFQQPGDSEQTNATNVLKEVAYNESTSECNPPSSGRETPLSMDHFDDAGEKKSFGTASEEFVVIDEDDDDSEKKSCCSFSEEGSEPDQQLCTTECQGSHQNSSLCPS</sequence>
<feature type="region of interest" description="Disordered" evidence="1">
    <location>
        <begin position="455"/>
        <end position="500"/>
    </location>
</feature>
<feature type="region of interest" description="Disordered" evidence="1">
    <location>
        <begin position="1985"/>
        <end position="2069"/>
    </location>
</feature>
<evidence type="ECO:0000313" key="2">
    <source>
        <dbReference type="EMBL" id="CAL1289001.1"/>
    </source>
</evidence>
<feature type="region of interest" description="Disordered" evidence="1">
    <location>
        <begin position="1032"/>
        <end position="1106"/>
    </location>
</feature>
<name>A0AAV2AYB2_9ARAC</name>
<protein>
    <submittedName>
        <fullName evidence="2">Uncharacterized protein</fullName>
    </submittedName>
</protein>
<dbReference type="EMBL" id="CAXIEN010000241">
    <property type="protein sequence ID" value="CAL1289001.1"/>
    <property type="molecule type" value="Genomic_DNA"/>
</dbReference>
<feature type="compositionally biased region" description="Polar residues" evidence="1">
    <location>
        <begin position="2048"/>
        <end position="2069"/>
    </location>
</feature>
<feature type="compositionally biased region" description="Acidic residues" evidence="1">
    <location>
        <begin position="1803"/>
        <end position="1818"/>
    </location>
</feature>
<organism evidence="2 3">
    <name type="scientific">Larinioides sclopetarius</name>
    <dbReference type="NCBI Taxonomy" id="280406"/>
    <lineage>
        <taxon>Eukaryota</taxon>
        <taxon>Metazoa</taxon>
        <taxon>Ecdysozoa</taxon>
        <taxon>Arthropoda</taxon>
        <taxon>Chelicerata</taxon>
        <taxon>Arachnida</taxon>
        <taxon>Araneae</taxon>
        <taxon>Araneomorphae</taxon>
        <taxon>Entelegynae</taxon>
        <taxon>Araneoidea</taxon>
        <taxon>Araneidae</taxon>
        <taxon>Larinioides</taxon>
    </lineage>
</organism>
<reference evidence="2 3" key="1">
    <citation type="submission" date="2024-04" db="EMBL/GenBank/DDBJ databases">
        <authorList>
            <person name="Rising A."/>
            <person name="Reimegard J."/>
            <person name="Sonavane S."/>
            <person name="Akerstrom W."/>
            <person name="Nylinder S."/>
            <person name="Hedman E."/>
            <person name="Kallberg Y."/>
        </authorList>
    </citation>
    <scope>NUCLEOTIDE SEQUENCE [LARGE SCALE GENOMIC DNA]</scope>
</reference>
<evidence type="ECO:0000313" key="3">
    <source>
        <dbReference type="Proteomes" id="UP001497382"/>
    </source>
</evidence>
<feature type="region of interest" description="Disordered" evidence="1">
    <location>
        <begin position="513"/>
        <end position="655"/>
    </location>
</feature>
<proteinExistence type="predicted"/>
<feature type="region of interest" description="Disordered" evidence="1">
    <location>
        <begin position="175"/>
        <end position="233"/>
    </location>
</feature>
<feature type="compositionally biased region" description="Low complexity" evidence="1">
    <location>
        <begin position="1032"/>
        <end position="1052"/>
    </location>
</feature>
<feature type="compositionally biased region" description="Basic and acidic residues" evidence="1">
    <location>
        <begin position="2005"/>
        <end position="2015"/>
    </location>
</feature>
<feature type="compositionally biased region" description="Polar residues" evidence="1">
    <location>
        <begin position="1985"/>
        <end position="1998"/>
    </location>
</feature>
<feature type="region of interest" description="Disordered" evidence="1">
    <location>
        <begin position="258"/>
        <end position="338"/>
    </location>
</feature>
<feature type="compositionally biased region" description="Basic and acidic residues" evidence="1">
    <location>
        <begin position="616"/>
        <end position="625"/>
    </location>
</feature>
<feature type="compositionally biased region" description="Polar residues" evidence="1">
    <location>
        <begin position="955"/>
        <end position="965"/>
    </location>
</feature>
<accession>A0AAV2AYB2</accession>
<feature type="compositionally biased region" description="Polar residues" evidence="1">
    <location>
        <begin position="1283"/>
        <end position="1295"/>
    </location>
</feature>
<feature type="compositionally biased region" description="Polar residues" evidence="1">
    <location>
        <begin position="584"/>
        <end position="600"/>
    </location>
</feature>
<feature type="compositionally biased region" description="Polar residues" evidence="1">
    <location>
        <begin position="532"/>
        <end position="550"/>
    </location>
</feature>
<feature type="compositionally biased region" description="Polar residues" evidence="1">
    <location>
        <begin position="185"/>
        <end position="203"/>
    </location>
</feature>
<feature type="region of interest" description="Disordered" evidence="1">
    <location>
        <begin position="1262"/>
        <end position="1342"/>
    </location>
</feature>
<feature type="region of interest" description="Disordered" evidence="1">
    <location>
        <begin position="762"/>
        <end position="807"/>
    </location>
</feature>
<evidence type="ECO:0000256" key="1">
    <source>
        <dbReference type="SAM" id="MobiDB-lite"/>
    </source>
</evidence>
<feature type="compositionally biased region" description="Polar residues" evidence="1">
    <location>
        <begin position="796"/>
        <end position="807"/>
    </location>
</feature>
<feature type="compositionally biased region" description="Basic residues" evidence="1">
    <location>
        <begin position="571"/>
        <end position="583"/>
    </location>
</feature>
<feature type="compositionally biased region" description="Basic and acidic residues" evidence="1">
    <location>
        <begin position="557"/>
        <end position="570"/>
    </location>
</feature>
<feature type="compositionally biased region" description="Low complexity" evidence="1">
    <location>
        <begin position="266"/>
        <end position="276"/>
    </location>
</feature>
<feature type="compositionally biased region" description="Low complexity" evidence="1">
    <location>
        <begin position="1296"/>
        <end position="1314"/>
    </location>
</feature>
<comment type="caution">
    <text evidence="2">The sequence shown here is derived from an EMBL/GenBank/DDBJ whole genome shotgun (WGS) entry which is preliminary data.</text>
</comment>
<feature type="compositionally biased region" description="Polar residues" evidence="1">
    <location>
        <begin position="1065"/>
        <end position="1074"/>
    </location>
</feature>
<gene>
    <name evidence="2" type="ORF">LARSCL_LOCUS15675</name>
</gene>
<keyword evidence="3" id="KW-1185">Reference proteome</keyword>